<dbReference type="STRING" id="44941.A0A397UK89"/>
<sequence length="250" mass="27009">MQIKDKVVIITGGASGIGAALARRLILEGAQVVIGDVNKKSGQELVTELNQNNKINAIFVFCDVTNFDHLRQLFDTAQNTFGGVDIVCNNAGISPIELFDQTDSWIKIMDVNLNAVIKGTQLGIGFLKKRGGGVIINTASLAGFYPSKLFPIYSTSKYGVIGFTQSLRDLNNTDKIRVNAIAPGFVDTPMLKNTINSMPAVVQGVEMLGYVPIDEVVNAFITIILDDKLVGDAIMIPKKNSSQIISKSFL</sequence>
<dbReference type="PANTHER" id="PTHR44229:SF4">
    <property type="entry name" value="15-HYDROXYPROSTAGLANDIN DEHYDROGENASE [NAD(+)]"/>
    <property type="match status" value="1"/>
</dbReference>
<dbReference type="PRINTS" id="PR00081">
    <property type="entry name" value="GDHRDH"/>
</dbReference>
<evidence type="ECO:0000256" key="4">
    <source>
        <dbReference type="RuleBase" id="RU000363"/>
    </source>
</evidence>
<keyword evidence="3" id="KW-0560">Oxidoreductase</keyword>
<gene>
    <name evidence="5" type="ORF">C2G38_2205460</name>
</gene>
<dbReference type="GO" id="GO:0016616">
    <property type="term" value="F:oxidoreductase activity, acting on the CH-OH group of donors, NAD or NADP as acceptor"/>
    <property type="evidence" value="ECO:0007669"/>
    <property type="project" value="TreeGrafter"/>
</dbReference>
<comment type="similarity">
    <text evidence="1 4">Belongs to the short-chain dehydrogenases/reductases (SDR) family.</text>
</comment>
<dbReference type="SUPFAM" id="SSF51735">
    <property type="entry name" value="NAD(P)-binding Rossmann-fold domains"/>
    <property type="match status" value="1"/>
</dbReference>
<dbReference type="AlphaFoldDB" id="A0A397UK89"/>
<name>A0A397UK89_9GLOM</name>
<dbReference type="InterPro" id="IPR020904">
    <property type="entry name" value="Sc_DH/Rdtase_CS"/>
</dbReference>
<protein>
    <submittedName>
        <fullName evidence="5">Uncharacterized protein</fullName>
    </submittedName>
</protein>
<dbReference type="GO" id="GO:0005737">
    <property type="term" value="C:cytoplasm"/>
    <property type="evidence" value="ECO:0007669"/>
    <property type="project" value="TreeGrafter"/>
</dbReference>
<dbReference type="Pfam" id="PF00106">
    <property type="entry name" value="adh_short"/>
    <property type="match status" value="1"/>
</dbReference>
<accession>A0A397UK89</accession>
<proteinExistence type="inferred from homology"/>
<dbReference type="OrthoDB" id="5840532at2759"/>
<dbReference type="PROSITE" id="PS00061">
    <property type="entry name" value="ADH_SHORT"/>
    <property type="match status" value="1"/>
</dbReference>
<evidence type="ECO:0000256" key="2">
    <source>
        <dbReference type="ARBA" id="ARBA00022857"/>
    </source>
</evidence>
<evidence type="ECO:0000313" key="6">
    <source>
        <dbReference type="Proteomes" id="UP000266673"/>
    </source>
</evidence>
<dbReference type="Proteomes" id="UP000266673">
    <property type="component" value="Unassembled WGS sequence"/>
</dbReference>
<dbReference type="Gene3D" id="3.40.50.720">
    <property type="entry name" value="NAD(P)-binding Rossmann-like Domain"/>
    <property type="match status" value="1"/>
</dbReference>
<evidence type="ECO:0000313" key="5">
    <source>
        <dbReference type="EMBL" id="RIB10685.1"/>
    </source>
</evidence>
<dbReference type="PRINTS" id="PR00080">
    <property type="entry name" value="SDRFAMILY"/>
</dbReference>
<evidence type="ECO:0000256" key="1">
    <source>
        <dbReference type="ARBA" id="ARBA00006484"/>
    </source>
</evidence>
<reference evidence="5 6" key="1">
    <citation type="submission" date="2018-06" db="EMBL/GenBank/DDBJ databases">
        <title>Comparative genomics reveals the genomic features of Rhizophagus irregularis, R. cerebriforme, R. diaphanum and Gigaspora rosea, and their symbiotic lifestyle signature.</title>
        <authorList>
            <person name="Morin E."/>
            <person name="San Clemente H."/>
            <person name="Chen E.C.H."/>
            <person name="De La Providencia I."/>
            <person name="Hainaut M."/>
            <person name="Kuo A."/>
            <person name="Kohler A."/>
            <person name="Murat C."/>
            <person name="Tang N."/>
            <person name="Roy S."/>
            <person name="Loubradou J."/>
            <person name="Henrissat B."/>
            <person name="Grigoriev I.V."/>
            <person name="Corradi N."/>
            <person name="Roux C."/>
            <person name="Martin F.M."/>
        </authorList>
    </citation>
    <scope>NUCLEOTIDE SEQUENCE [LARGE SCALE GENOMIC DNA]</scope>
    <source>
        <strain evidence="5 6">DAOM 194757</strain>
    </source>
</reference>
<keyword evidence="2" id="KW-0521">NADP</keyword>
<dbReference type="PANTHER" id="PTHR44229">
    <property type="entry name" value="15-HYDROXYPROSTAGLANDIN DEHYDROGENASE [NAD(+)]"/>
    <property type="match status" value="1"/>
</dbReference>
<keyword evidence="6" id="KW-1185">Reference proteome</keyword>
<dbReference type="EMBL" id="QKWP01001221">
    <property type="protein sequence ID" value="RIB10685.1"/>
    <property type="molecule type" value="Genomic_DNA"/>
</dbReference>
<evidence type="ECO:0000256" key="3">
    <source>
        <dbReference type="ARBA" id="ARBA00023002"/>
    </source>
</evidence>
<comment type="caution">
    <text evidence="5">The sequence shown here is derived from an EMBL/GenBank/DDBJ whole genome shotgun (WGS) entry which is preliminary data.</text>
</comment>
<organism evidence="5 6">
    <name type="scientific">Gigaspora rosea</name>
    <dbReference type="NCBI Taxonomy" id="44941"/>
    <lineage>
        <taxon>Eukaryota</taxon>
        <taxon>Fungi</taxon>
        <taxon>Fungi incertae sedis</taxon>
        <taxon>Mucoromycota</taxon>
        <taxon>Glomeromycotina</taxon>
        <taxon>Glomeromycetes</taxon>
        <taxon>Diversisporales</taxon>
        <taxon>Gigasporaceae</taxon>
        <taxon>Gigaspora</taxon>
    </lineage>
</organism>
<dbReference type="InterPro" id="IPR002347">
    <property type="entry name" value="SDR_fam"/>
</dbReference>
<dbReference type="FunFam" id="3.40.50.720:FF:000084">
    <property type="entry name" value="Short-chain dehydrogenase reductase"/>
    <property type="match status" value="1"/>
</dbReference>
<dbReference type="InterPro" id="IPR036291">
    <property type="entry name" value="NAD(P)-bd_dom_sf"/>
</dbReference>